<evidence type="ECO:0000313" key="9">
    <source>
        <dbReference type="Proteomes" id="UP000708208"/>
    </source>
</evidence>
<dbReference type="GO" id="GO:0006508">
    <property type="term" value="P:proteolysis"/>
    <property type="evidence" value="ECO:0007669"/>
    <property type="project" value="UniProtKB-KW"/>
</dbReference>
<evidence type="ECO:0000256" key="6">
    <source>
        <dbReference type="ARBA" id="ARBA00023180"/>
    </source>
</evidence>
<keyword evidence="3 7" id="KW-0645">Protease</keyword>
<dbReference type="InterPro" id="IPR018202">
    <property type="entry name" value="Ser_caboxypep_ser_AS"/>
</dbReference>
<evidence type="ECO:0000256" key="2">
    <source>
        <dbReference type="ARBA" id="ARBA00022645"/>
    </source>
</evidence>
<evidence type="ECO:0000256" key="7">
    <source>
        <dbReference type="RuleBase" id="RU361156"/>
    </source>
</evidence>
<protein>
    <recommendedName>
        <fullName evidence="7">Carboxypeptidase</fullName>
        <ecNumber evidence="7">3.4.16.-</ecNumber>
    </recommendedName>
</protein>
<gene>
    <name evidence="8" type="ORF">AFUS01_LOCUS41822</name>
</gene>
<feature type="signal peptide" evidence="7">
    <location>
        <begin position="1"/>
        <end position="19"/>
    </location>
</feature>
<evidence type="ECO:0000256" key="3">
    <source>
        <dbReference type="ARBA" id="ARBA00022670"/>
    </source>
</evidence>
<dbReference type="PANTHER" id="PTHR11802">
    <property type="entry name" value="SERINE PROTEASE FAMILY S10 SERINE CARBOXYPEPTIDASE"/>
    <property type="match status" value="1"/>
</dbReference>
<evidence type="ECO:0000256" key="1">
    <source>
        <dbReference type="ARBA" id="ARBA00009431"/>
    </source>
</evidence>
<dbReference type="InterPro" id="IPR001563">
    <property type="entry name" value="Peptidase_S10"/>
</dbReference>
<dbReference type="Pfam" id="PF00450">
    <property type="entry name" value="Peptidase_S10"/>
    <property type="match status" value="1"/>
</dbReference>
<dbReference type="InterPro" id="IPR033124">
    <property type="entry name" value="Ser_caboxypep_his_AS"/>
</dbReference>
<dbReference type="PANTHER" id="PTHR11802:SF472">
    <property type="entry name" value="SERINE CARBOXYPEPTIDASE CPVL-RELATED"/>
    <property type="match status" value="1"/>
</dbReference>
<accession>A0A8J2LL38</accession>
<dbReference type="Proteomes" id="UP000708208">
    <property type="component" value="Unassembled WGS sequence"/>
</dbReference>
<dbReference type="GO" id="GO:0004185">
    <property type="term" value="F:serine-type carboxypeptidase activity"/>
    <property type="evidence" value="ECO:0007669"/>
    <property type="project" value="UniProtKB-UniRule"/>
</dbReference>
<keyword evidence="2 7" id="KW-0121">Carboxypeptidase</keyword>
<feature type="chain" id="PRO_5036517077" description="Carboxypeptidase" evidence="7">
    <location>
        <begin position="20"/>
        <end position="473"/>
    </location>
</feature>
<proteinExistence type="inferred from homology"/>
<keyword evidence="6" id="KW-0325">Glycoprotein</keyword>
<evidence type="ECO:0000256" key="4">
    <source>
        <dbReference type="ARBA" id="ARBA00022729"/>
    </source>
</evidence>
<organism evidence="8 9">
    <name type="scientific">Allacma fusca</name>
    <dbReference type="NCBI Taxonomy" id="39272"/>
    <lineage>
        <taxon>Eukaryota</taxon>
        <taxon>Metazoa</taxon>
        <taxon>Ecdysozoa</taxon>
        <taxon>Arthropoda</taxon>
        <taxon>Hexapoda</taxon>
        <taxon>Collembola</taxon>
        <taxon>Symphypleona</taxon>
        <taxon>Sminthuridae</taxon>
        <taxon>Allacma</taxon>
    </lineage>
</organism>
<dbReference type="PROSITE" id="PS00560">
    <property type="entry name" value="CARBOXYPEPT_SER_HIS"/>
    <property type="match status" value="1"/>
</dbReference>
<dbReference type="PROSITE" id="PS00131">
    <property type="entry name" value="CARBOXYPEPT_SER_SER"/>
    <property type="match status" value="1"/>
</dbReference>
<evidence type="ECO:0000256" key="5">
    <source>
        <dbReference type="ARBA" id="ARBA00022801"/>
    </source>
</evidence>
<reference evidence="8" key="1">
    <citation type="submission" date="2021-06" db="EMBL/GenBank/DDBJ databases">
        <authorList>
            <person name="Hodson N. C."/>
            <person name="Mongue J. A."/>
            <person name="Jaron S. K."/>
        </authorList>
    </citation>
    <scope>NUCLEOTIDE SEQUENCE</scope>
</reference>
<dbReference type="OrthoDB" id="443318at2759"/>
<keyword evidence="4 7" id="KW-0732">Signal</keyword>
<name>A0A8J2LL38_9HEXA</name>
<dbReference type="FunFam" id="3.40.50.1820:FF:000096">
    <property type="entry name" value="Carboxypeptidase vitellogenic-like"/>
    <property type="match status" value="1"/>
</dbReference>
<keyword evidence="9" id="KW-1185">Reference proteome</keyword>
<comment type="similarity">
    <text evidence="1 7">Belongs to the peptidase S10 family.</text>
</comment>
<comment type="caution">
    <text evidence="8">The sequence shown here is derived from an EMBL/GenBank/DDBJ whole genome shotgun (WGS) entry which is preliminary data.</text>
</comment>
<evidence type="ECO:0000313" key="8">
    <source>
        <dbReference type="EMBL" id="CAG7832117.1"/>
    </source>
</evidence>
<dbReference type="EC" id="3.4.16.-" evidence="7"/>
<dbReference type="EMBL" id="CAJVCH010563594">
    <property type="protein sequence ID" value="CAG7832117.1"/>
    <property type="molecule type" value="Genomic_DNA"/>
</dbReference>
<dbReference type="AlphaFoldDB" id="A0A8J2LL38"/>
<sequence length="473" mass="53971">MILLTKIFCVCVSVTFVLSTVSSHVDIYPEHAQLKKSPGKDLGDALILTPFIKAGEIEQARERSRVRNLTDVVSYSGYFNVNPKYNSSLFFWFFPSAHQRHVAPLLLWLQGGPGSSSLSGLFKENGPFFIDEGNNLNFRDTSWTLTHSVLYIDQPAGTGYSFTQDDRGYARNQDDVARDLYSALVQFFLVFPCYIKNDFYLTGESYAGKYLPALGHKIHYENRNTPAFKINMKGLAIGSGFSDPVSMLDYGSYLYNIGFLDYKTKLYFDKEEDRARTFIQQDKYLEALEVMDALFLGWETTPSFYTNQTGFERYYNYLMPQEAPDYYSSFIQQDHVRRSIHVGNGSFTSSFTEGNVSKYLKADIYKSVKPWVEELLNATENYKILMYTGQLDIIVATPLVDNFIRSLKWKNADKFSKAPRKIWRVGQDIAGYVTHAGSLTVLMVRNAGHMVPSDQPGWAFDMINRFTNGKSFA</sequence>
<keyword evidence="5 7" id="KW-0378">Hydrolase</keyword>